<reference evidence="2" key="1">
    <citation type="journal article" date="2011" name="PLoS Biol.">
        <title>Gene gain and loss during evolution of obligate parasitism in the white rust pathogen of Arabidopsis thaliana.</title>
        <authorList>
            <person name="Kemen E."/>
            <person name="Gardiner A."/>
            <person name="Schultz-Larsen T."/>
            <person name="Kemen A.C."/>
            <person name="Balmuth A.L."/>
            <person name="Robert-Seilaniantz A."/>
            <person name="Bailey K."/>
            <person name="Holub E."/>
            <person name="Studholme D.J."/>
            <person name="Maclean D."/>
            <person name="Jones J.D."/>
        </authorList>
    </citation>
    <scope>NUCLEOTIDE SEQUENCE</scope>
</reference>
<dbReference type="AlphaFoldDB" id="F0WBN2"/>
<feature type="compositionally biased region" description="Low complexity" evidence="1">
    <location>
        <begin position="63"/>
        <end position="80"/>
    </location>
</feature>
<organism evidence="2">
    <name type="scientific">Albugo laibachii Nc14</name>
    <dbReference type="NCBI Taxonomy" id="890382"/>
    <lineage>
        <taxon>Eukaryota</taxon>
        <taxon>Sar</taxon>
        <taxon>Stramenopiles</taxon>
        <taxon>Oomycota</taxon>
        <taxon>Peronosporomycetes</taxon>
        <taxon>Albuginales</taxon>
        <taxon>Albuginaceae</taxon>
        <taxon>Albugo</taxon>
    </lineage>
</organism>
<protein>
    <submittedName>
        <fullName evidence="2">AlNc14C52G4076 protein</fullName>
    </submittedName>
</protein>
<evidence type="ECO:0000256" key="1">
    <source>
        <dbReference type="SAM" id="MobiDB-lite"/>
    </source>
</evidence>
<sequence length="80" mass="8824">MSRPAFRNPDDIQVQTDSTNVRSVKIRTWHKVPSIGKSHCEVTRNSTEGFRGGAPVFDFIQGDTSSPSDKPTPSSWIGYG</sequence>
<dbReference type="HOGENOM" id="CLU_2594782_0_0_1"/>
<dbReference type="EMBL" id="FR824097">
    <property type="protein sequence ID" value="CCA18559.1"/>
    <property type="molecule type" value="Genomic_DNA"/>
</dbReference>
<evidence type="ECO:0000313" key="2">
    <source>
        <dbReference type="EMBL" id="CCA18559.1"/>
    </source>
</evidence>
<name>F0WBN2_9STRA</name>
<reference evidence="2" key="2">
    <citation type="submission" date="2011-02" db="EMBL/GenBank/DDBJ databases">
        <authorList>
            <person name="MacLean D."/>
        </authorList>
    </citation>
    <scope>NUCLEOTIDE SEQUENCE</scope>
</reference>
<proteinExistence type="predicted"/>
<feature type="region of interest" description="Disordered" evidence="1">
    <location>
        <begin position="58"/>
        <end position="80"/>
    </location>
</feature>
<gene>
    <name evidence="2" type="primary">AlNc14C52G4076</name>
    <name evidence="2" type="ORF">ALNC14_047020</name>
</gene>
<accession>F0WBN2</accession>